<comment type="caution">
    <text evidence="1">The sequence shown here is derived from an EMBL/GenBank/DDBJ whole genome shotgun (WGS) entry which is preliminary data.</text>
</comment>
<evidence type="ECO:0000313" key="2">
    <source>
        <dbReference type="Proteomes" id="UP000652231"/>
    </source>
</evidence>
<sequence>MENELTVVENNYFSDPVKDYVYRAKIEAYGNEFGGIFILKKIEDDLHRIVLTTDFGFKMLDVELSQANFKIHFIAEQLDKALIRKTLEKDFKLLLKRSFRVYETYASERFDIYKSKHNNRFHYAMLNNKSEILEKVMEATKSKEKVSIRFISKKNTFADSIIVEHHDLDIKINLKQIQN</sequence>
<proteinExistence type="predicted"/>
<accession>A0A8J2V4N2</accession>
<dbReference type="AlphaFoldDB" id="A0A8J2V4N2"/>
<organism evidence="1 2">
    <name type="scientific">Planktosalinus lacus</name>
    <dbReference type="NCBI Taxonomy" id="1526573"/>
    <lineage>
        <taxon>Bacteria</taxon>
        <taxon>Pseudomonadati</taxon>
        <taxon>Bacteroidota</taxon>
        <taxon>Flavobacteriia</taxon>
        <taxon>Flavobacteriales</taxon>
        <taxon>Flavobacteriaceae</taxon>
        <taxon>Planktosalinus</taxon>
    </lineage>
</organism>
<reference evidence="1" key="1">
    <citation type="journal article" date="2014" name="Int. J. Syst. Evol. Microbiol.">
        <title>Complete genome sequence of Corynebacterium casei LMG S-19264T (=DSM 44701T), isolated from a smear-ripened cheese.</title>
        <authorList>
            <consortium name="US DOE Joint Genome Institute (JGI-PGF)"/>
            <person name="Walter F."/>
            <person name="Albersmeier A."/>
            <person name="Kalinowski J."/>
            <person name="Ruckert C."/>
        </authorList>
    </citation>
    <scope>NUCLEOTIDE SEQUENCE</scope>
    <source>
        <strain evidence="1">CGMCC 1.12924</strain>
    </source>
</reference>
<reference evidence="1" key="2">
    <citation type="submission" date="2020-09" db="EMBL/GenBank/DDBJ databases">
        <authorList>
            <person name="Sun Q."/>
            <person name="Zhou Y."/>
        </authorList>
    </citation>
    <scope>NUCLEOTIDE SEQUENCE</scope>
    <source>
        <strain evidence="1">CGMCC 1.12924</strain>
    </source>
</reference>
<gene>
    <name evidence="1" type="ORF">GCM10011312_01500</name>
</gene>
<protein>
    <submittedName>
        <fullName evidence="1">Uncharacterized protein</fullName>
    </submittedName>
</protein>
<evidence type="ECO:0000313" key="1">
    <source>
        <dbReference type="EMBL" id="GGD80914.1"/>
    </source>
</evidence>
<name>A0A8J2V4N2_9FLAO</name>
<dbReference type="RefSeq" id="WP_229741247.1">
    <property type="nucleotide sequence ID" value="NZ_BMGK01000001.1"/>
</dbReference>
<dbReference type="Proteomes" id="UP000652231">
    <property type="component" value="Unassembled WGS sequence"/>
</dbReference>
<dbReference type="EMBL" id="BMGK01000001">
    <property type="protein sequence ID" value="GGD80914.1"/>
    <property type="molecule type" value="Genomic_DNA"/>
</dbReference>
<keyword evidence="2" id="KW-1185">Reference proteome</keyword>